<organism evidence="1 2">
    <name type="scientific">Reticulibacter mediterranei</name>
    <dbReference type="NCBI Taxonomy" id="2778369"/>
    <lineage>
        <taxon>Bacteria</taxon>
        <taxon>Bacillati</taxon>
        <taxon>Chloroflexota</taxon>
        <taxon>Ktedonobacteria</taxon>
        <taxon>Ktedonobacterales</taxon>
        <taxon>Reticulibacteraceae</taxon>
        <taxon>Reticulibacter</taxon>
    </lineage>
</organism>
<evidence type="ECO:0008006" key="3">
    <source>
        <dbReference type="Google" id="ProtNLM"/>
    </source>
</evidence>
<dbReference type="Proteomes" id="UP000597444">
    <property type="component" value="Unassembled WGS sequence"/>
</dbReference>
<keyword evidence="2" id="KW-1185">Reference proteome</keyword>
<name>A0A8J3IL16_9CHLR</name>
<sequence>MIERWLIYYAQKLQLSEHELRLLAMTQDRQEFARWTGKRLNIMALGCYCYLPARKSRSQHEQSSHRHLIFIEPDMQPISLEVTIAHELIHMADRVNGTPRRHRHHGYDAIAVDEAAVTGYSMEELRVLLLQESERRERIRRSRRPIRYIYECPHCGKSYPRTRKYSQAVSCSSCDRSYNPQFRLFISKSAEAQ</sequence>
<dbReference type="AlphaFoldDB" id="A0A8J3IL16"/>
<gene>
    <name evidence="1" type="ORF">KSF_032550</name>
</gene>
<protein>
    <recommendedName>
        <fullName evidence="3">SprT-like domain-containing protein</fullName>
    </recommendedName>
</protein>
<comment type="caution">
    <text evidence="1">The sequence shown here is derived from an EMBL/GenBank/DDBJ whole genome shotgun (WGS) entry which is preliminary data.</text>
</comment>
<dbReference type="EMBL" id="BNJK01000001">
    <property type="protein sequence ID" value="GHO93207.1"/>
    <property type="molecule type" value="Genomic_DNA"/>
</dbReference>
<accession>A0A8J3IL16</accession>
<proteinExistence type="predicted"/>
<evidence type="ECO:0000313" key="1">
    <source>
        <dbReference type="EMBL" id="GHO93207.1"/>
    </source>
</evidence>
<reference evidence="1" key="1">
    <citation type="submission" date="2020-10" db="EMBL/GenBank/DDBJ databases">
        <title>Taxonomic study of unclassified bacteria belonging to the class Ktedonobacteria.</title>
        <authorList>
            <person name="Yabe S."/>
            <person name="Wang C.M."/>
            <person name="Zheng Y."/>
            <person name="Sakai Y."/>
            <person name="Cavaletti L."/>
            <person name="Monciardini P."/>
            <person name="Donadio S."/>
        </authorList>
    </citation>
    <scope>NUCLEOTIDE SEQUENCE</scope>
    <source>
        <strain evidence="1">ID150040</strain>
    </source>
</reference>
<evidence type="ECO:0000313" key="2">
    <source>
        <dbReference type="Proteomes" id="UP000597444"/>
    </source>
</evidence>